<evidence type="ECO:0000256" key="1">
    <source>
        <dbReference type="SAM" id="SignalP"/>
    </source>
</evidence>
<dbReference type="PROSITE" id="PS51257">
    <property type="entry name" value="PROKAR_LIPOPROTEIN"/>
    <property type="match status" value="1"/>
</dbReference>
<keyword evidence="1" id="KW-0732">Signal</keyword>
<keyword evidence="2" id="KW-0449">Lipoprotein</keyword>
<dbReference type="InterPro" id="IPR011990">
    <property type="entry name" value="TPR-like_helical_dom_sf"/>
</dbReference>
<dbReference type="EMBL" id="JBHLWO010000001">
    <property type="protein sequence ID" value="MFC0317211.1"/>
    <property type="molecule type" value="Genomic_DNA"/>
</dbReference>
<evidence type="ECO:0000313" key="3">
    <source>
        <dbReference type="Proteomes" id="UP001589774"/>
    </source>
</evidence>
<comment type="caution">
    <text evidence="2">The sequence shown here is derived from an EMBL/GenBank/DDBJ whole genome shotgun (WGS) entry which is preliminary data.</text>
</comment>
<reference evidence="2 3" key="1">
    <citation type="submission" date="2024-09" db="EMBL/GenBank/DDBJ databases">
        <authorList>
            <person name="Sun Q."/>
            <person name="Mori K."/>
        </authorList>
    </citation>
    <scope>NUCLEOTIDE SEQUENCE [LARGE SCALE GENOMIC DNA]</scope>
    <source>
        <strain evidence="2 3">CCM 7765</strain>
    </source>
</reference>
<proteinExistence type="predicted"/>
<dbReference type="SUPFAM" id="SSF48452">
    <property type="entry name" value="TPR-like"/>
    <property type="match status" value="1"/>
</dbReference>
<organism evidence="2 3">
    <name type="scientific">Olivibacter oleidegradans</name>
    <dbReference type="NCBI Taxonomy" id="760123"/>
    <lineage>
        <taxon>Bacteria</taxon>
        <taxon>Pseudomonadati</taxon>
        <taxon>Bacteroidota</taxon>
        <taxon>Sphingobacteriia</taxon>
        <taxon>Sphingobacteriales</taxon>
        <taxon>Sphingobacteriaceae</taxon>
        <taxon>Olivibacter</taxon>
    </lineage>
</organism>
<dbReference type="InterPro" id="IPR041662">
    <property type="entry name" value="SusD-like_2"/>
</dbReference>
<feature type="chain" id="PRO_5046005099" evidence="1">
    <location>
        <begin position="22"/>
        <end position="475"/>
    </location>
</feature>
<protein>
    <submittedName>
        <fullName evidence="2">SusD/RagB family nutrient-binding outer membrane lipoprotein</fullName>
    </submittedName>
</protein>
<gene>
    <name evidence="2" type="ORF">ACFFI0_02775</name>
</gene>
<dbReference type="Gene3D" id="1.25.40.390">
    <property type="match status" value="1"/>
</dbReference>
<name>A0ABV6HE94_9SPHI</name>
<feature type="signal peptide" evidence="1">
    <location>
        <begin position="1"/>
        <end position="21"/>
    </location>
</feature>
<dbReference type="RefSeq" id="WP_130854768.1">
    <property type="nucleotide sequence ID" value="NZ_JBHLWO010000001.1"/>
</dbReference>
<accession>A0ABV6HE94</accession>
<keyword evidence="3" id="KW-1185">Reference proteome</keyword>
<evidence type="ECO:0000313" key="2">
    <source>
        <dbReference type="EMBL" id="MFC0317211.1"/>
    </source>
</evidence>
<dbReference type="Pfam" id="PF12771">
    <property type="entry name" value="SusD-like_2"/>
    <property type="match status" value="1"/>
</dbReference>
<sequence>MKRIFLYIAPLVLLASCAKNLDDYNVDQKNPAEVSQAPLFSNALKELTDDVTSPSVNINVFRFWIQQWTATTYQDEPRYNFVTRNIPENFWEPLYQEVLHDLKQAKTYATEDTEIEDVQRNNQIAAIEITSVYAWTVLVNTWGDVPYTEALSDIGQPKYDDAATIYGDLLNRLDAAIAMIDPSGEGFGSADLLYGGDMAAWLKFAHSLKLKMAITLADVDELRAREIITASAAAAFTSNADNAAFAYVSASPNNNPVSNNLNSQFTSRQDYVAGGPFVNVLNSLEDPRRPFFFTTVNGEYVGGGIGSSNQYSTNSKPSDKVIAPDFEALLLDYSEVEFILAEAAARWGIGGTPSEHYNKAIEASITYWGGDDRDVANYLAQPAVAYASASGDWKEKIGVQKWLALYNRGYDAWVEWKRLDHPQLEPAFRAVDPGIIPNRLTYPVSERTLNGTNVDAAASKLGGDDVVHKVFWDVN</sequence>
<dbReference type="Proteomes" id="UP001589774">
    <property type="component" value="Unassembled WGS sequence"/>
</dbReference>